<dbReference type="AlphaFoldDB" id="A0A1J3HY84"/>
<dbReference type="EMBL" id="GEVL01004227">
    <property type="protein sequence ID" value="JAU73114.1"/>
    <property type="molecule type" value="Transcribed_RNA"/>
</dbReference>
<proteinExistence type="predicted"/>
<organism evidence="1">
    <name type="scientific">Noccaea caerulescens</name>
    <name type="common">Alpine penny-cress</name>
    <name type="synonym">Thlaspi caerulescens</name>
    <dbReference type="NCBI Taxonomy" id="107243"/>
    <lineage>
        <taxon>Eukaryota</taxon>
        <taxon>Viridiplantae</taxon>
        <taxon>Streptophyta</taxon>
        <taxon>Embryophyta</taxon>
        <taxon>Tracheophyta</taxon>
        <taxon>Spermatophyta</taxon>
        <taxon>Magnoliopsida</taxon>
        <taxon>eudicotyledons</taxon>
        <taxon>Gunneridae</taxon>
        <taxon>Pentapetalae</taxon>
        <taxon>rosids</taxon>
        <taxon>malvids</taxon>
        <taxon>Brassicales</taxon>
        <taxon>Brassicaceae</taxon>
        <taxon>Coluteocarpeae</taxon>
        <taxon>Noccaea</taxon>
    </lineage>
</organism>
<gene>
    <name evidence="1" type="ORF">LE_TR20764_c5_g1_i1_g.66991</name>
</gene>
<evidence type="ECO:0000313" key="1">
    <source>
        <dbReference type="EMBL" id="JAU73114.1"/>
    </source>
</evidence>
<name>A0A1J3HY84_NOCCA</name>
<protein>
    <submittedName>
        <fullName evidence="1">Uncharacterized protein</fullName>
    </submittedName>
</protein>
<reference evidence="1" key="1">
    <citation type="submission" date="2016-07" db="EMBL/GenBank/DDBJ databases">
        <title>De novo transcriptome assembly of four accessions of the metal hyperaccumulator plant Noccaea caerulescens.</title>
        <authorList>
            <person name="Blande D."/>
            <person name="Halimaa P."/>
            <person name="Tervahauta A.I."/>
            <person name="Aarts M.G."/>
            <person name="Karenlampi S.O."/>
        </authorList>
    </citation>
    <scope>NUCLEOTIDE SEQUENCE</scope>
</reference>
<accession>A0A1J3HY84</accession>
<sequence>MVAGFRFQATKQTEPFRLIAEGGKPIKGGVSVEEKKPGSSLVTSYTGFMPKQRCPGHLWFGNSNHIPDLF</sequence>